<dbReference type="AlphaFoldDB" id="A0A7C3C7T7"/>
<name>A0A7C3C7T7_9BACT</name>
<keyword evidence="7 9" id="KW-1133">Transmembrane helix</keyword>
<dbReference type="GO" id="GO:0009236">
    <property type="term" value="P:cobalamin biosynthetic process"/>
    <property type="evidence" value="ECO:0007669"/>
    <property type="project" value="UniProtKB-UniPathway"/>
</dbReference>
<proteinExistence type="inferred from homology"/>
<feature type="non-terminal residue" evidence="10">
    <location>
        <position position="1"/>
    </location>
</feature>
<comment type="pathway">
    <text evidence="2">Cofactor biosynthesis; adenosylcobalamin biosynthesis.</text>
</comment>
<evidence type="ECO:0000256" key="3">
    <source>
        <dbReference type="ARBA" id="ARBA00006263"/>
    </source>
</evidence>
<dbReference type="PANTHER" id="PTHR34308:SF1">
    <property type="entry name" value="COBALAMIN BIOSYNTHESIS PROTEIN CBIB"/>
    <property type="match status" value="1"/>
</dbReference>
<protein>
    <submittedName>
        <fullName evidence="10">Cobalamin biosynthesis protein</fullName>
    </submittedName>
</protein>
<comment type="similarity">
    <text evidence="3">Belongs to the CobD/CbiB family.</text>
</comment>
<comment type="caution">
    <text evidence="10">The sequence shown here is derived from an EMBL/GenBank/DDBJ whole genome shotgun (WGS) entry which is preliminary data.</text>
</comment>
<feature type="transmembrane region" description="Helical" evidence="9">
    <location>
        <begin position="92"/>
        <end position="110"/>
    </location>
</feature>
<keyword evidence="8 9" id="KW-0472">Membrane</keyword>
<keyword evidence="6 9" id="KW-0812">Transmembrane</keyword>
<evidence type="ECO:0000256" key="8">
    <source>
        <dbReference type="ARBA" id="ARBA00023136"/>
    </source>
</evidence>
<dbReference type="GO" id="GO:0048472">
    <property type="term" value="F:threonine-phosphate decarboxylase activity"/>
    <property type="evidence" value="ECO:0007669"/>
    <property type="project" value="InterPro"/>
</dbReference>
<gene>
    <name evidence="10" type="ORF">ENJ67_05345</name>
</gene>
<evidence type="ECO:0000256" key="1">
    <source>
        <dbReference type="ARBA" id="ARBA00004651"/>
    </source>
</evidence>
<dbReference type="Pfam" id="PF03186">
    <property type="entry name" value="CobD_Cbib"/>
    <property type="match status" value="1"/>
</dbReference>
<evidence type="ECO:0000256" key="9">
    <source>
        <dbReference type="SAM" id="Phobius"/>
    </source>
</evidence>
<evidence type="ECO:0000256" key="2">
    <source>
        <dbReference type="ARBA" id="ARBA00004953"/>
    </source>
</evidence>
<dbReference type="UniPathway" id="UPA00148"/>
<evidence type="ECO:0000256" key="5">
    <source>
        <dbReference type="ARBA" id="ARBA00022573"/>
    </source>
</evidence>
<dbReference type="EMBL" id="DRNH01000286">
    <property type="protein sequence ID" value="HFB54141.1"/>
    <property type="molecule type" value="Genomic_DNA"/>
</dbReference>
<keyword evidence="5" id="KW-0169">Cobalamin biosynthesis</keyword>
<evidence type="ECO:0000256" key="6">
    <source>
        <dbReference type="ARBA" id="ARBA00022692"/>
    </source>
</evidence>
<sequence length="111" mass="12253">DFANFIPARITALLIMAVGKQRKLFSFYKNGSLHESPNAGHPITAMALVLGIKLGGDTSYFGIVKEKAFFGNGRENIEAKDLQNMLRFAKKIDKTIIIILTILAIIALLFN</sequence>
<comment type="subcellular location">
    <subcellularLocation>
        <location evidence="1">Cell membrane</location>
        <topology evidence="1">Multi-pass membrane protein</topology>
    </subcellularLocation>
</comment>
<evidence type="ECO:0000256" key="4">
    <source>
        <dbReference type="ARBA" id="ARBA00022475"/>
    </source>
</evidence>
<dbReference type="GO" id="GO:0005886">
    <property type="term" value="C:plasma membrane"/>
    <property type="evidence" value="ECO:0007669"/>
    <property type="project" value="UniProtKB-SubCell"/>
</dbReference>
<keyword evidence="4" id="KW-1003">Cell membrane</keyword>
<accession>A0A7C3C7T7</accession>
<dbReference type="PANTHER" id="PTHR34308">
    <property type="entry name" value="COBALAMIN BIOSYNTHESIS PROTEIN CBIB"/>
    <property type="match status" value="1"/>
</dbReference>
<dbReference type="Proteomes" id="UP000886390">
    <property type="component" value="Unassembled WGS sequence"/>
</dbReference>
<evidence type="ECO:0000256" key="7">
    <source>
        <dbReference type="ARBA" id="ARBA00022989"/>
    </source>
</evidence>
<reference evidence="10" key="1">
    <citation type="journal article" date="2020" name="mSystems">
        <title>Genome- and Community-Level Interaction Insights into Carbon Utilization and Element Cycling Functions of Hydrothermarchaeota in Hydrothermal Sediment.</title>
        <authorList>
            <person name="Zhou Z."/>
            <person name="Liu Y."/>
            <person name="Xu W."/>
            <person name="Pan J."/>
            <person name="Luo Z.H."/>
            <person name="Li M."/>
        </authorList>
    </citation>
    <scope>NUCLEOTIDE SEQUENCE [LARGE SCALE GENOMIC DNA]</scope>
    <source>
        <strain evidence="10">HyVt-507</strain>
    </source>
</reference>
<dbReference type="InterPro" id="IPR004485">
    <property type="entry name" value="Cobalamin_biosynth_CobD/CbiB"/>
</dbReference>
<organism evidence="10">
    <name type="scientific">Sulfurimonas autotrophica</name>
    <dbReference type="NCBI Taxonomy" id="202747"/>
    <lineage>
        <taxon>Bacteria</taxon>
        <taxon>Pseudomonadati</taxon>
        <taxon>Campylobacterota</taxon>
        <taxon>Epsilonproteobacteria</taxon>
        <taxon>Campylobacterales</taxon>
        <taxon>Sulfurimonadaceae</taxon>
        <taxon>Sulfurimonas</taxon>
    </lineage>
</organism>
<evidence type="ECO:0000313" key="10">
    <source>
        <dbReference type="EMBL" id="HFB54141.1"/>
    </source>
</evidence>